<sequence length="88" mass="10061">MSETEKQELAKALEADLLKLHGSSILTLKQLHRALNYRSVDAVKQAILRGVFPVHTFEMPHRRGKFALIKDVAQFLAEQAFNEEKKDD</sequence>
<proteinExistence type="predicted"/>
<gene>
    <name evidence="1" type="ORF">SAMN05216262_13511</name>
</gene>
<protein>
    <recommendedName>
        <fullName evidence="3">Pyocin activator protein PrtN</fullName>
    </recommendedName>
</protein>
<organism evidence="1 2">
    <name type="scientific">Colwellia chukchiensis</name>
    <dbReference type="NCBI Taxonomy" id="641665"/>
    <lineage>
        <taxon>Bacteria</taxon>
        <taxon>Pseudomonadati</taxon>
        <taxon>Pseudomonadota</taxon>
        <taxon>Gammaproteobacteria</taxon>
        <taxon>Alteromonadales</taxon>
        <taxon>Colwelliaceae</taxon>
        <taxon>Colwellia</taxon>
    </lineage>
</organism>
<reference evidence="2" key="1">
    <citation type="submission" date="2016-10" db="EMBL/GenBank/DDBJ databases">
        <authorList>
            <person name="Varghese N."/>
            <person name="Submissions S."/>
        </authorList>
    </citation>
    <scope>NUCLEOTIDE SEQUENCE [LARGE SCALE GENOMIC DNA]</scope>
    <source>
        <strain evidence="2">CGMCC 1.9127</strain>
    </source>
</reference>
<evidence type="ECO:0008006" key="3">
    <source>
        <dbReference type="Google" id="ProtNLM"/>
    </source>
</evidence>
<dbReference type="RefSeq" id="WP_024605864.1">
    <property type="nucleotide sequence ID" value="NZ_FOBI01000035.1"/>
</dbReference>
<dbReference type="STRING" id="641665.GCA_002104455_02263"/>
<dbReference type="AlphaFoldDB" id="A0A1H7U858"/>
<accession>A0A1H7U858</accession>
<keyword evidence="2" id="KW-1185">Reference proteome</keyword>
<dbReference type="EMBL" id="FOBI01000035">
    <property type="protein sequence ID" value="SEL93193.1"/>
    <property type="molecule type" value="Genomic_DNA"/>
</dbReference>
<evidence type="ECO:0000313" key="1">
    <source>
        <dbReference type="EMBL" id="SEL93193.1"/>
    </source>
</evidence>
<name>A0A1H7U858_9GAMM</name>
<dbReference type="Proteomes" id="UP000199297">
    <property type="component" value="Unassembled WGS sequence"/>
</dbReference>
<evidence type="ECO:0000313" key="2">
    <source>
        <dbReference type="Proteomes" id="UP000199297"/>
    </source>
</evidence>